<dbReference type="AlphaFoldDB" id="A0A0A9GRL0"/>
<protein>
    <submittedName>
        <fullName evidence="1">Uncharacterized protein</fullName>
    </submittedName>
</protein>
<reference evidence="1" key="1">
    <citation type="submission" date="2014-09" db="EMBL/GenBank/DDBJ databases">
        <authorList>
            <person name="Magalhaes I.L.F."/>
            <person name="Oliveira U."/>
            <person name="Santos F.R."/>
            <person name="Vidigal T.H.D.A."/>
            <person name="Brescovit A.D."/>
            <person name="Santos A.J."/>
        </authorList>
    </citation>
    <scope>NUCLEOTIDE SEQUENCE</scope>
    <source>
        <tissue evidence="1">Shoot tissue taken approximately 20 cm above the soil surface</tissue>
    </source>
</reference>
<organism evidence="1">
    <name type="scientific">Arundo donax</name>
    <name type="common">Giant reed</name>
    <name type="synonym">Donax arundinaceus</name>
    <dbReference type="NCBI Taxonomy" id="35708"/>
    <lineage>
        <taxon>Eukaryota</taxon>
        <taxon>Viridiplantae</taxon>
        <taxon>Streptophyta</taxon>
        <taxon>Embryophyta</taxon>
        <taxon>Tracheophyta</taxon>
        <taxon>Spermatophyta</taxon>
        <taxon>Magnoliopsida</taxon>
        <taxon>Liliopsida</taxon>
        <taxon>Poales</taxon>
        <taxon>Poaceae</taxon>
        <taxon>PACMAD clade</taxon>
        <taxon>Arundinoideae</taxon>
        <taxon>Arundineae</taxon>
        <taxon>Arundo</taxon>
    </lineage>
</organism>
<reference evidence="1" key="2">
    <citation type="journal article" date="2015" name="Data Brief">
        <title>Shoot transcriptome of the giant reed, Arundo donax.</title>
        <authorList>
            <person name="Barrero R.A."/>
            <person name="Guerrero F.D."/>
            <person name="Moolhuijzen P."/>
            <person name="Goolsby J.A."/>
            <person name="Tidwell J."/>
            <person name="Bellgard S.E."/>
            <person name="Bellgard M.I."/>
        </authorList>
    </citation>
    <scope>NUCLEOTIDE SEQUENCE</scope>
    <source>
        <tissue evidence="1">Shoot tissue taken approximately 20 cm above the soil surface</tissue>
    </source>
</reference>
<accession>A0A0A9GRL0</accession>
<sequence length="19" mass="2306">MMYSSLALHVVPTFMWHVR</sequence>
<dbReference type="EMBL" id="GBRH01170096">
    <property type="protein sequence ID" value="JAE27800.1"/>
    <property type="molecule type" value="Transcribed_RNA"/>
</dbReference>
<evidence type="ECO:0000313" key="1">
    <source>
        <dbReference type="EMBL" id="JAE27800.1"/>
    </source>
</evidence>
<name>A0A0A9GRL0_ARUDO</name>
<proteinExistence type="predicted"/>